<evidence type="ECO:0000256" key="1">
    <source>
        <dbReference type="ARBA" id="ARBA00022729"/>
    </source>
</evidence>
<dbReference type="PROSITE" id="PS51318">
    <property type="entry name" value="TAT"/>
    <property type="match status" value="1"/>
</dbReference>
<dbReference type="AlphaFoldDB" id="A0A2L2LM32"/>
<name>A0A2L2LM32_AGRTU</name>
<protein>
    <submittedName>
        <fullName evidence="3">C4-dicarboxylate ABC transporter substrate-binding protein</fullName>
    </submittedName>
</protein>
<keyword evidence="1 2" id="KW-0732">Signal</keyword>
<keyword evidence="3" id="KW-0614">Plasmid</keyword>
<feature type="chain" id="PRO_5014843829" evidence="2">
    <location>
        <begin position="27"/>
        <end position="347"/>
    </location>
</feature>
<dbReference type="InterPro" id="IPR018389">
    <property type="entry name" value="DctP_fam"/>
</dbReference>
<evidence type="ECO:0000256" key="2">
    <source>
        <dbReference type="SAM" id="SignalP"/>
    </source>
</evidence>
<evidence type="ECO:0000313" key="3">
    <source>
        <dbReference type="EMBL" id="AVH45393.1"/>
    </source>
</evidence>
<dbReference type="InterPro" id="IPR006311">
    <property type="entry name" value="TAT_signal"/>
</dbReference>
<gene>
    <name evidence="3" type="ORF">At1D1609_53610</name>
</gene>
<reference evidence="3 4" key="1">
    <citation type="submission" date="2018-02" db="EMBL/GenBank/DDBJ databases">
        <title>Complete genome sequence of Agrobacterium tumefaciens 1D1609.</title>
        <authorList>
            <person name="Cho S.-T."/>
            <person name="Haryono M."/>
            <person name="Chang H.-H."/>
            <person name="Santos M.N."/>
            <person name="Lai E.-M."/>
            <person name="Kuo C.-H."/>
        </authorList>
    </citation>
    <scope>NUCLEOTIDE SEQUENCE [LARGE SCALE GENOMIC DNA]</scope>
    <source>
        <strain evidence="3 4">1D1609</strain>
        <plasmid evidence="4">Plasmid pat1d1609a</plasmid>
    </source>
</reference>
<dbReference type="NCBIfam" id="NF037995">
    <property type="entry name" value="TRAP_S1"/>
    <property type="match status" value="1"/>
</dbReference>
<dbReference type="Gene3D" id="3.40.190.170">
    <property type="entry name" value="Bacterial extracellular solute-binding protein, family 7"/>
    <property type="match status" value="1"/>
</dbReference>
<feature type="signal peptide" evidence="2">
    <location>
        <begin position="1"/>
        <end position="26"/>
    </location>
</feature>
<geneLocation type="plasmid" evidence="4">
    <name>pat1d1609a</name>
</geneLocation>
<dbReference type="RefSeq" id="WP_104680418.1">
    <property type="nucleotide sequence ID" value="NZ_CP026927.1"/>
</dbReference>
<sequence>MTTRRKFMLASASLLAAPALMRSAFAQNAEHSFKIHHFLGPKAPAQTKMMEPWAKRIEEESKGRVKFEIYPSMSLGGSPAQLIRQVAQGVVDVVWTLQGYTPGLFPRSEIFELPTVYVGDPAAANLAMRAIFDDYLAQEYQAVHVLYLHVHAGQALQMANALVRSPADLVGKKMRVPGPTGIDVLQALGATPVSMAIPELPQALATSVIDGALSPFEVIPALQLQDTTKYQIEGPNNARFGTSCFQFSMNKDRWDSLPADIQDIFNRNSGEDWLREVGAIWRANDDAGIKIAVESGNEHIVLSNEEMAKFDQALVGVVDNWIAKHKDTFDGQALADRARTLIAQFSQ</sequence>
<dbReference type="GO" id="GO:0055085">
    <property type="term" value="P:transmembrane transport"/>
    <property type="evidence" value="ECO:0007669"/>
    <property type="project" value="InterPro"/>
</dbReference>
<dbReference type="EMBL" id="CP026927">
    <property type="protein sequence ID" value="AVH45393.1"/>
    <property type="molecule type" value="Genomic_DNA"/>
</dbReference>
<dbReference type="Pfam" id="PF03480">
    <property type="entry name" value="DctP"/>
    <property type="match status" value="1"/>
</dbReference>
<evidence type="ECO:0000313" key="4">
    <source>
        <dbReference type="Proteomes" id="UP000237717"/>
    </source>
</evidence>
<accession>A0A2L2LM32</accession>
<proteinExistence type="predicted"/>
<dbReference type="SUPFAM" id="SSF53850">
    <property type="entry name" value="Periplasmic binding protein-like II"/>
    <property type="match status" value="1"/>
</dbReference>
<dbReference type="Proteomes" id="UP000237717">
    <property type="component" value="Plasmid pAt1D1609a"/>
</dbReference>
<dbReference type="PANTHER" id="PTHR33376:SF15">
    <property type="entry name" value="BLL6794 PROTEIN"/>
    <property type="match status" value="1"/>
</dbReference>
<dbReference type="InterPro" id="IPR038404">
    <property type="entry name" value="TRAP_DctP_sf"/>
</dbReference>
<dbReference type="PANTHER" id="PTHR33376">
    <property type="match status" value="1"/>
</dbReference>
<organism evidence="3 4">
    <name type="scientific">Agrobacterium tumefaciens</name>
    <dbReference type="NCBI Taxonomy" id="358"/>
    <lineage>
        <taxon>Bacteria</taxon>
        <taxon>Pseudomonadati</taxon>
        <taxon>Pseudomonadota</taxon>
        <taxon>Alphaproteobacteria</taxon>
        <taxon>Hyphomicrobiales</taxon>
        <taxon>Rhizobiaceae</taxon>
        <taxon>Rhizobium/Agrobacterium group</taxon>
        <taxon>Agrobacterium</taxon>
        <taxon>Agrobacterium tumefaciens complex</taxon>
    </lineage>
</organism>
<dbReference type="CDD" id="cd13665">
    <property type="entry name" value="PBP2_TRAP_Dctp3_4"/>
    <property type="match status" value="1"/>
</dbReference>